<dbReference type="PROSITE" id="PS00356">
    <property type="entry name" value="HTH_LACI_1"/>
    <property type="match status" value="1"/>
</dbReference>
<dbReference type="PRINTS" id="PR00036">
    <property type="entry name" value="HTHLACI"/>
</dbReference>
<accession>A0A6N2VB17</accession>
<dbReference type="GO" id="GO:0003700">
    <property type="term" value="F:DNA-binding transcription factor activity"/>
    <property type="evidence" value="ECO:0007669"/>
    <property type="project" value="TreeGrafter"/>
</dbReference>
<dbReference type="AlphaFoldDB" id="A0A6N2VB17"/>
<keyword evidence="1" id="KW-0678">Repressor</keyword>
<dbReference type="CDD" id="cd06291">
    <property type="entry name" value="PBP1_Qymf-like"/>
    <property type="match status" value="1"/>
</dbReference>
<name>A0A6N2VB17_ANAHA</name>
<evidence type="ECO:0000313" key="6">
    <source>
        <dbReference type="EMBL" id="VYT27378.1"/>
    </source>
</evidence>
<dbReference type="EMBL" id="CACRSX010000052">
    <property type="protein sequence ID" value="VYT27378.1"/>
    <property type="molecule type" value="Genomic_DNA"/>
</dbReference>
<evidence type="ECO:0000259" key="5">
    <source>
        <dbReference type="PROSITE" id="PS50932"/>
    </source>
</evidence>
<feature type="domain" description="HTH lacI-type" evidence="5">
    <location>
        <begin position="3"/>
        <end position="57"/>
    </location>
</feature>
<dbReference type="SUPFAM" id="SSF53822">
    <property type="entry name" value="Periplasmic binding protein-like I"/>
    <property type="match status" value="1"/>
</dbReference>
<dbReference type="InterPro" id="IPR000843">
    <property type="entry name" value="HTH_LacI"/>
</dbReference>
<keyword evidence="4" id="KW-0804">Transcription</keyword>
<dbReference type="GO" id="GO:0000976">
    <property type="term" value="F:transcription cis-regulatory region binding"/>
    <property type="evidence" value="ECO:0007669"/>
    <property type="project" value="TreeGrafter"/>
</dbReference>
<dbReference type="InterPro" id="IPR010982">
    <property type="entry name" value="Lambda_DNA-bd_dom_sf"/>
</dbReference>
<sequence length="325" mass="36379">MKPGIKDVAKVAGVSPTTVSRVLNNRGYISEETRKKVYDAMEEINYYPNEIARALLNNRTYFVGVIVPTVTSPFHGEVVEQIEYYLSQKNYKMLLCNSKNQMDTEKAYIDMLRRNQVDGMIVGTHNAVVETYSRLKMPVVGIDRYLGEHIPVVSCDNYAAGQMATRHLIDKGCQHILCIRGNSKLKMPGNNRSQAYIQEMEKVGLPQMILEVPFIMENVEKQKLIYDMLNAHPEIDGIFAGDDSLAVIALHVARQKGINIPKDLKIIGVDGTKQILGFVPELTTIQQPVKQIAKVAVDKLIDLIEGKTAESCMDLPVKLLEGQTT</sequence>
<dbReference type="PANTHER" id="PTHR30146:SF95">
    <property type="entry name" value="RIBOSE OPERON REPRESSOR"/>
    <property type="match status" value="1"/>
</dbReference>
<dbReference type="Gene3D" id="3.40.50.2300">
    <property type="match status" value="2"/>
</dbReference>
<dbReference type="PANTHER" id="PTHR30146">
    <property type="entry name" value="LACI-RELATED TRANSCRIPTIONAL REPRESSOR"/>
    <property type="match status" value="1"/>
</dbReference>
<dbReference type="InterPro" id="IPR028082">
    <property type="entry name" value="Peripla_BP_I"/>
</dbReference>
<protein>
    <submittedName>
        <fullName evidence="6">HTH-type transcriptional regulator DegA</fullName>
    </submittedName>
</protein>
<dbReference type="CDD" id="cd01392">
    <property type="entry name" value="HTH_LacI"/>
    <property type="match status" value="1"/>
</dbReference>
<proteinExistence type="predicted"/>
<dbReference type="InterPro" id="IPR001761">
    <property type="entry name" value="Peripla_BP/Lac1_sug-bd_dom"/>
</dbReference>
<dbReference type="Pfam" id="PF00356">
    <property type="entry name" value="LacI"/>
    <property type="match status" value="1"/>
</dbReference>
<dbReference type="RefSeq" id="WP_156724057.1">
    <property type="nucleotide sequence ID" value="NZ_CACRSX010000052.1"/>
</dbReference>
<keyword evidence="3" id="KW-0238">DNA-binding</keyword>
<evidence type="ECO:0000256" key="4">
    <source>
        <dbReference type="ARBA" id="ARBA00023163"/>
    </source>
</evidence>
<dbReference type="Pfam" id="PF00532">
    <property type="entry name" value="Peripla_BP_1"/>
    <property type="match status" value="1"/>
</dbReference>
<reference evidence="6" key="1">
    <citation type="submission" date="2019-11" db="EMBL/GenBank/DDBJ databases">
        <authorList>
            <person name="Feng L."/>
        </authorList>
    </citation>
    <scope>NUCLEOTIDE SEQUENCE</scope>
    <source>
        <strain evidence="6">AhadrusLFYP4</strain>
    </source>
</reference>
<dbReference type="PROSITE" id="PS50932">
    <property type="entry name" value="HTH_LACI_2"/>
    <property type="match status" value="1"/>
</dbReference>
<organism evidence="6">
    <name type="scientific">Anaerostipes hadrus</name>
    <dbReference type="NCBI Taxonomy" id="649756"/>
    <lineage>
        <taxon>Bacteria</taxon>
        <taxon>Bacillati</taxon>
        <taxon>Bacillota</taxon>
        <taxon>Clostridia</taxon>
        <taxon>Lachnospirales</taxon>
        <taxon>Lachnospiraceae</taxon>
        <taxon>Anaerostipes</taxon>
    </lineage>
</organism>
<gene>
    <name evidence="6" type="primary">degA_3</name>
    <name evidence="6" type="ORF">AHLFYP4_02298</name>
</gene>
<dbReference type="SUPFAM" id="SSF47413">
    <property type="entry name" value="lambda repressor-like DNA-binding domains"/>
    <property type="match status" value="1"/>
</dbReference>
<dbReference type="SMART" id="SM00354">
    <property type="entry name" value="HTH_LACI"/>
    <property type="match status" value="1"/>
</dbReference>
<keyword evidence="2" id="KW-0805">Transcription regulation</keyword>
<evidence type="ECO:0000256" key="1">
    <source>
        <dbReference type="ARBA" id="ARBA00022491"/>
    </source>
</evidence>
<evidence type="ECO:0000256" key="2">
    <source>
        <dbReference type="ARBA" id="ARBA00023015"/>
    </source>
</evidence>
<dbReference type="Gene3D" id="1.10.260.40">
    <property type="entry name" value="lambda repressor-like DNA-binding domains"/>
    <property type="match status" value="1"/>
</dbReference>
<evidence type="ECO:0000256" key="3">
    <source>
        <dbReference type="ARBA" id="ARBA00023125"/>
    </source>
</evidence>